<dbReference type="EMBL" id="RFEW01000005">
    <property type="protein sequence ID" value="RSO60373.1"/>
    <property type="molecule type" value="Genomic_DNA"/>
</dbReference>
<proteinExistence type="predicted"/>
<dbReference type="RefSeq" id="WP_017386269.1">
    <property type="nucleotide sequence ID" value="NZ_BKDB01000002.1"/>
</dbReference>
<evidence type="ECO:0008006" key="3">
    <source>
        <dbReference type="Google" id="ProtNLM"/>
    </source>
</evidence>
<reference evidence="1 2" key="1">
    <citation type="submission" date="2018-10" db="EMBL/GenBank/DDBJ databases">
        <title>GWAS and RNA-Seq identify cryptic mechanisms of antimicrobial resistance in Acinetobacter baumannii.</title>
        <authorList>
            <person name="Sahl J.W."/>
        </authorList>
    </citation>
    <scope>NUCLEOTIDE SEQUENCE [LARGE SCALE GENOMIC DNA]</scope>
    <source>
        <strain evidence="1 2">TG41884</strain>
    </source>
</reference>
<accession>A0A3R9QHW1</accession>
<gene>
    <name evidence="1" type="ORF">EA752_09125</name>
</gene>
<evidence type="ECO:0000313" key="1">
    <source>
        <dbReference type="EMBL" id="RSO60373.1"/>
    </source>
</evidence>
<protein>
    <recommendedName>
        <fullName evidence="3">HNH endonuclease</fullName>
    </recommendedName>
</protein>
<name>A0A3R9QHW1_ACIPI</name>
<comment type="caution">
    <text evidence="1">The sequence shown here is derived from an EMBL/GenBank/DDBJ whole genome shotgun (WGS) entry which is preliminary data.</text>
</comment>
<dbReference type="AlphaFoldDB" id="A0A3R9QHW1"/>
<evidence type="ECO:0000313" key="2">
    <source>
        <dbReference type="Proteomes" id="UP000271320"/>
    </source>
</evidence>
<sequence length="546" mass="63140">MAKKTQIKSTLKTKLKVTTTAPQKTSTRDNFTKDTIDKLRRRAGNLCSNPECHKQTSEPQFINDEKTTDTGIAAHICAAALNGPRYDSSMSEKDRKHISNAIWLCSHCATKIDRESAAYPVTLLKQWKKIAEKRLRENSDKKLYTEVEVNEKVTQCMFQSIGLSIPEKFKGSLTEIAKAVNEYIRKLDPRVEVNYSYINGCNHFEIRPTELSQDDPISFKIIPNDPEEHRRKLEDLFRHGKTVTFGVNEFTSNSEGLNLILPQKVANGRVTLDPLTKIKATVEIQNSDENTLISLEDNLFIGDSTFSFESQKYDGLVKFKIDKAPILVKDDRRETAMILNFQVWQNQDLLRLKYFDQAYKLYKNLSKSDCFFVKIYVDGHEIFKSKNKVNDELFEGILTILHYTHHCRELCKILRLNICFDSTVYFTSEEHQQIYETSQKYKDVTLTDEFTSEIIVQAEELHPLEMFTGTFTIEQCEEIKIDNIFNQKVSMIIFVQHIFSKVKTTTTYKGKDIFYSYSLKLDNSDQSGSYNRTTSLIPKHKTLNQI</sequence>
<dbReference type="Proteomes" id="UP000271320">
    <property type="component" value="Unassembled WGS sequence"/>
</dbReference>
<organism evidence="1 2">
    <name type="scientific">Acinetobacter pittii</name>
    <name type="common">Acinetobacter genomosp. 3</name>
    <dbReference type="NCBI Taxonomy" id="48296"/>
    <lineage>
        <taxon>Bacteria</taxon>
        <taxon>Pseudomonadati</taxon>
        <taxon>Pseudomonadota</taxon>
        <taxon>Gammaproteobacteria</taxon>
        <taxon>Moraxellales</taxon>
        <taxon>Moraxellaceae</taxon>
        <taxon>Acinetobacter</taxon>
        <taxon>Acinetobacter calcoaceticus/baumannii complex</taxon>
    </lineage>
</organism>